<dbReference type="AlphaFoldDB" id="A0A162ST94"/>
<name>A0A162ST94_9CRUS</name>
<keyword evidence="3" id="KW-1185">Reference proteome</keyword>
<keyword evidence="1" id="KW-0812">Transmembrane</keyword>
<feature type="transmembrane region" description="Helical" evidence="1">
    <location>
        <begin position="34"/>
        <end position="54"/>
    </location>
</feature>
<accession>A0A162ST94</accession>
<evidence type="ECO:0000256" key="1">
    <source>
        <dbReference type="SAM" id="Phobius"/>
    </source>
</evidence>
<dbReference type="EMBL" id="LRGB01000024">
    <property type="protein sequence ID" value="KZS21607.1"/>
    <property type="molecule type" value="Genomic_DNA"/>
</dbReference>
<gene>
    <name evidence="2" type="ORF">APZ42_011567</name>
</gene>
<proteinExistence type="predicted"/>
<evidence type="ECO:0000313" key="2">
    <source>
        <dbReference type="EMBL" id="KZS21607.1"/>
    </source>
</evidence>
<protein>
    <submittedName>
        <fullName evidence="2">Uncharacterized protein</fullName>
    </submittedName>
</protein>
<evidence type="ECO:0000313" key="3">
    <source>
        <dbReference type="Proteomes" id="UP000076858"/>
    </source>
</evidence>
<comment type="caution">
    <text evidence="2">The sequence shown here is derived from an EMBL/GenBank/DDBJ whole genome shotgun (WGS) entry which is preliminary data.</text>
</comment>
<dbReference type="Proteomes" id="UP000076858">
    <property type="component" value="Unassembled WGS sequence"/>
</dbReference>
<reference evidence="2 3" key="1">
    <citation type="submission" date="2016-03" db="EMBL/GenBank/DDBJ databases">
        <title>EvidentialGene: Evidence-directed Construction of Genes on Genomes.</title>
        <authorList>
            <person name="Gilbert D.G."/>
            <person name="Choi J.-H."/>
            <person name="Mockaitis K."/>
            <person name="Colbourne J."/>
            <person name="Pfrender M."/>
        </authorList>
    </citation>
    <scope>NUCLEOTIDE SEQUENCE [LARGE SCALE GENOMIC DNA]</scope>
    <source>
        <strain evidence="2 3">Xinb3</strain>
        <tissue evidence="2">Complete organism</tissue>
    </source>
</reference>
<organism evidence="2 3">
    <name type="scientific">Daphnia magna</name>
    <dbReference type="NCBI Taxonomy" id="35525"/>
    <lineage>
        <taxon>Eukaryota</taxon>
        <taxon>Metazoa</taxon>
        <taxon>Ecdysozoa</taxon>
        <taxon>Arthropoda</taxon>
        <taxon>Crustacea</taxon>
        <taxon>Branchiopoda</taxon>
        <taxon>Diplostraca</taxon>
        <taxon>Cladocera</taxon>
        <taxon>Anomopoda</taxon>
        <taxon>Daphniidae</taxon>
        <taxon>Daphnia</taxon>
    </lineage>
</organism>
<keyword evidence="1" id="KW-0472">Membrane</keyword>
<keyword evidence="1" id="KW-1133">Transmembrane helix</keyword>
<sequence length="55" mass="5997">MGCVKKPIGKFYVGPRSKTLETALLARKMNGNSFFFLTSCCHTLLCALADPFVLG</sequence>